<accession>A0A6C0IWF0</accession>
<evidence type="ECO:0000313" key="1">
    <source>
        <dbReference type="EMBL" id="QHT96765.1"/>
    </source>
</evidence>
<reference evidence="1" key="1">
    <citation type="journal article" date="2020" name="Nature">
        <title>Giant virus diversity and host interactions through global metagenomics.</title>
        <authorList>
            <person name="Schulz F."/>
            <person name="Roux S."/>
            <person name="Paez-Espino D."/>
            <person name="Jungbluth S."/>
            <person name="Walsh D.A."/>
            <person name="Denef V.J."/>
            <person name="McMahon K.D."/>
            <person name="Konstantinidis K.T."/>
            <person name="Eloe-Fadrosh E.A."/>
            <person name="Kyrpides N.C."/>
            <person name="Woyke T."/>
        </authorList>
    </citation>
    <scope>NUCLEOTIDE SEQUENCE</scope>
    <source>
        <strain evidence="1">GVMAG-M-3300024336-7</strain>
    </source>
</reference>
<dbReference type="AlphaFoldDB" id="A0A6C0IWF0"/>
<name>A0A6C0IWF0_9ZZZZ</name>
<proteinExistence type="predicted"/>
<protein>
    <submittedName>
        <fullName evidence="1">Uncharacterized protein</fullName>
    </submittedName>
</protein>
<sequence>MDQFFFLILFSYKTKPENKTRKKNMSIKYIPIPSKTGTAQIVIGLKTSGNASIIKHLLCGTPIQSTTSVPESILLASLYIRVKNELGDATKYAIQSIDQNYINGVFIITIGCPPTKSAIRSTLVGAIKAMKPHKCKANFVLMATKLSVPTKASNANFPGVANKLVKVITNDMSLAIMKKINKKDPSGKTFIDYLNPHVKKALGGLKSVEAKKGSDKISMTISPATTTNVTLNSSDGGVLALLIMFLVSKDIAIKVVGNTIIVGVSQKRAMGLFNEKKLSSIIDKLSKPKAFGTIQLVAGKFGLMTPTNLSTFKITKTSLISGAKNVFNALK</sequence>
<dbReference type="EMBL" id="MN740267">
    <property type="protein sequence ID" value="QHT96765.1"/>
    <property type="molecule type" value="Genomic_DNA"/>
</dbReference>
<organism evidence="1">
    <name type="scientific">viral metagenome</name>
    <dbReference type="NCBI Taxonomy" id="1070528"/>
    <lineage>
        <taxon>unclassified sequences</taxon>
        <taxon>metagenomes</taxon>
        <taxon>organismal metagenomes</taxon>
    </lineage>
</organism>